<reference evidence="1 2" key="1">
    <citation type="submission" date="2023-03" db="EMBL/GenBank/DDBJ databases">
        <title>Draft genome sequence of Thalassotalea insulae KCTC 62186T.</title>
        <authorList>
            <person name="Sawabe T."/>
        </authorList>
    </citation>
    <scope>NUCLEOTIDE SEQUENCE [LARGE SCALE GENOMIC DNA]</scope>
    <source>
        <strain evidence="1 2">KCTC 62186</strain>
    </source>
</reference>
<keyword evidence="2" id="KW-1185">Reference proteome</keyword>
<proteinExistence type="predicted"/>
<accession>A0ABQ6GL85</accession>
<evidence type="ECO:0000313" key="2">
    <source>
        <dbReference type="Proteomes" id="UP001157186"/>
    </source>
</evidence>
<sequence length="79" mass="9327">MVFFVLSKKGFSDIKKIIESGKYSIWVGSEILDEDDIDFIESKDIDYTVFNYTIDQNDIQSSLETIYEHHPNEKVWVEM</sequence>
<evidence type="ECO:0000313" key="1">
    <source>
        <dbReference type="EMBL" id="GLX76692.1"/>
    </source>
</evidence>
<dbReference type="EMBL" id="BSST01000001">
    <property type="protein sequence ID" value="GLX76692.1"/>
    <property type="molecule type" value="Genomic_DNA"/>
</dbReference>
<comment type="caution">
    <text evidence="1">The sequence shown here is derived from an EMBL/GenBank/DDBJ whole genome shotgun (WGS) entry which is preliminary data.</text>
</comment>
<dbReference type="Proteomes" id="UP001157186">
    <property type="component" value="Unassembled WGS sequence"/>
</dbReference>
<organism evidence="1 2">
    <name type="scientific">Thalassotalea insulae</name>
    <dbReference type="NCBI Taxonomy" id="2056778"/>
    <lineage>
        <taxon>Bacteria</taxon>
        <taxon>Pseudomonadati</taxon>
        <taxon>Pseudomonadota</taxon>
        <taxon>Gammaproteobacteria</taxon>
        <taxon>Alteromonadales</taxon>
        <taxon>Colwelliaceae</taxon>
        <taxon>Thalassotalea</taxon>
    </lineage>
</organism>
<gene>
    <name evidence="1" type="ORF">tinsulaeT_00320</name>
</gene>
<name>A0ABQ6GL85_9GAMM</name>
<protein>
    <submittedName>
        <fullName evidence="1">Uncharacterized protein</fullName>
    </submittedName>
</protein>